<sequence>MNRLGRTVAVAAARVLTTGCSDGPADTRCRRLAPASHAHRRPLTGGGASMPFVTSEQLMRRPIRGLVIRRRFRRGAWRRAR</sequence>
<dbReference type="AlphaFoldDB" id="Q2MFA9"/>
<name>Q2MFA9_STRRI</name>
<organism evidence="2">
    <name type="scientific">Streptomyces ribosidificus</name>
    <dbReference type="NCBI Taxonomy" id="80859"/>
    <lineage>
        <taxon>Bacteria</taxon>
        <taxon>Bacillati</taxon>
        <taxon>Actinomycetota</taxon>
        <taxon>Actinomycetes</taxon>
        <taxon>Kitasatosporales</taxon>
        <taxon>Streptomycetaceae</taxon>
        <taxon>Streptomyces</taxon>
    </lineage>
</organism>
<protein>
    <submittedName>
        <fullName evidence="2">Uncharacterized protein</fullName>
    </submittedName>
</protein>
<proteinExistence type="predicted"/>
<reference evidence="2" key="1">
    <citation type="submission" date="2004-06" db="EMBL/GenBank/DDBJ databases">
        <title>Analysis and comparison of biosynthetic gene clusters for the 2-deoxy-inosamine containing aminoglycoside antibiotics ribostamycin, neomycin, lividomycin, paromomycin and butirosin.</title>
        <authorList>
            <person name="Aboshanab K."/>
            <person name="Schmidt-Beissner H."/>
            <person name="Wehmeier U."/>
            <person name="Piepersberg W."/>
            <person name="Welzel K."/>
            <person name="Vente A."/>
        </authorList>
    </citation>
    <scope>NUCLEOTIDE SEQUENCE</scope>
    <source>
        <strain evidence="2">NRRL B-11466</strain>
    </source>
</reference>
<accession>Q2MFA9</accession>
<feature type="region of interest" description="Disordered" evidence="1">
    <location>
        <begin position="33"/>
        <end position="53"/>
    </location>
</feature>
<evidence type="ECO:0000256" key="1">
    <source>
        <dbReference type="SAM" id="MobiDB-lite"/>
    </source>
</evidence>
<evidence type="ECO:0000313" key="2">
    <source>
        <dbReference type="EMBL" id="CAG34044.1"/>
    </source>
</evidence>
<dbReference type="EMBL" id="AJ744850">
    <property type="protein sequence ID" value="CAG34044.1"/>
    <property type="molecule type" value="Genomic_DNA"/>
</dbReference>